<dbReference type="EMBL" id="FQVI01000002">
    <property type="protein sequence ID" value="SHE46770.1"/>
    <property type="molecule type" value="Genomic_DNA"/>
</dbReference>
<dbReference type="RefSeq" id="WP_072848818.1">
    <property type="nucleotide sequence ID" value="NZ_FQVI01000002.1"/>
</dbReference>
<dbReference type="OrthoDB" id="2050296at2"/>
<evidence type="ECO:0000313" key="1">
    <source>
        <dbReference type="EMBL" id="SHE46770.1"/>
    </source>
</evidence>
<accession>A0A1M4TQI4</accession>
<protein>
    <recommendedName>
        <fullName evidence="3">Minor capsid protein</fullName>
    </recommendedName>
</protein>
<gene>
    <name evidence="1" type="ORF">SAMN02745158_00546</name>
</gene>
<evidence type="ECO:0008006" key="3">
    <source>
        <dbReference type="Google" id="ProtNLM"/>
    </source>
</evidence>
<dbReference type="STRING" id="1122155.SAMN02745158_00546"/>
<evidence type="ECO:0000313" key="2">
    <source>
        <dbReference type="Proteomes" id="UP000184245"/>
    </source>
</evidence>
<dbReference type="Proteomes" id="UP000184245">
    <property type="component" value="Unassembled WGS sequence"/>
</dbReference>
<keyword evidence="2" id="KW-1185">Reference proteome</keyword>
<name>A0A1M4TQI4_9CLOT</name>
<sequence>MEPQVEIINLVKSTVESGCDLPTVISLEGLSADGGLYVQFGEGYQEDIYYDKSRIIVLPIIFLCKDTSQIICIEQLSKICNFLQNMSEYPEMESAVWLDAQTVKEPNKLDIKEEPLCVYSCTVNIRIFNKK</sequence>
<organism evidence="1 2">
    <name type="scientific">Lactonifactor longoviformis DSM 17459</name>
    <dbReference type="NCBI Taxonomy" id="1122155"/>
    <lineage>
        <taxon>Bacteria</taxon>
        <taxon>Bacillati</taxon>
        <taxon>Bacillota</taxon>
        <taxon>Clostridia</taxon>
        <taxon>Eubacteriales</taxon>
        <taxon>Clostridiaceae</taxon>
        <taxon>Lactonifactor</taxon>
    </lineage>
</organism>
<dbReference type="AlphaFoldDB" id="A0A1M4TQI4"/>
<proteinExistence type="predicted"/>
<reference evidence="1 2" key="1">
    <citation type="submission" date="2016-11" db="EMBL/GenBank/DDBJ databases">
        <authorList>
            <person name="Jaros S."/>
            <person name="Januszkiewicz K."/>
            <person name="Wedrychowicz H."/>
        </authorList>
    </citation>
    <scope>NUCLEOTIDE SEQUENCE [LARGE SCALE GENOMIC DNA]</scope>
    <source>
        <strain evidence="1 2">DSM 17459</strain>
    </source>
</reference>